<proteinExistence type="inferred from homology"/>
<dbReference type="NCBIfam" id="TIGR00595">
    <property type="entry name" value="priA"/>
    <property type="match status" value="1"/>
</dbReference>
<evidence type="ECO:0000256" key="2">
    <source>
        <dbReference type="ARBA" id="ARBA00022705"/>
    </source>
</evidence>
<dbReference type="InterPro" id="IPR040498">
    <property type="entry name" value="PriA_CRR"/>
</dbReference>
<accession>A0A1G8QEG9</accession>
<dbReference type="SMART" id="SM00487">
    <property type="entry name" value="DEXDc"/>
    <property type="match status" value="1"/>
</dbReference>
<dbReference type="PANTHER" id="PTHR30580">
    <property type="entry name" value="PRIMOSOMAL PROTEIN N"/>
    <property type="match status" value="1"/>
</dbReference>
<dbReference type="RefSeq" id="WP_093191819.1">
    <property type="nucleotide sequence ID" value="NZ_FNEV01000001.1"/>
</dbReference>
<dbReference type="FunFam" id="3.40.1440.60:FF:000001">
    <property type="entry name" value="Primosomal protein N"/>
    <property type="match status" value="1"/>
</dbReference>
<dbReference type="GO" id="GO:0006269">
    <property type="term" value="P:DNA replication, synthesis of primer"/>
    <property type="evidence" value="ECO:0007669"/>
    <property type="project" value="UniProtKB-KW"/>
</dbReference>
<gene>
    <name evidence="12" type="primary">priA</name>
    <name evidence="15" type="ORF">SAMN04490247_0557</name>
</gene>
<keyword evidence="2 12" id="KW-0235">DNA replication</keyword>
<comment type="catalytic activity">
    <reaction evidence="11 12">
        <text>ATP + H2O = ADP + phosphate + H(+)</text>
        <dbReference type="Rhea" id="RHEA:13065"/>
        <dbReference type="ChEBI" id="CHEBI:15377"/>
        <dbReference type="ChEBI" id="CHEBI:15378"/>
        <dbReference type="ChEBI" id="CHEBI:30616"/>
        <dbReference type="ChEBI" id="CHEBI:43474"/>
        <dbReference type="ChEBI" id="CHEBI:456216"/>
        <dbReference type="EC" id="5.6.2.4"/>
    </reaction>
</comment>
<evidence type="ECO:0000256" key="11">
    <source>
        <dbReference type="ARBA" id="ARBA00048988"/>
    </source>
</evidence>
<evidence type="ECO:0000313" key="15">
    <source>
        <dbReference type="EMBL" id="SDJ02976.1"/>
    </source>
</evidence>
<dbReference type="CDD" id="cd18804">
    <property type="entry name" value="SF2_C_priA"/>
    <property type="match status" value="1"/>
</dbReference>
<dbReference type="GO" id="GO:0008270">
    <property type="term" value="F:zinc ion binding"/>
    <property type="evidence" value="ECO:0007669"/>
    <property type="project" value="UniProtKB-UniRule"/>
</dbReference>
<dbReference type="Gene3D" id="3.40.1440.60">
    <property type="entry name" value="PriA, 3(prime) DNA-binding domain"/>
    <property type="match status" value="1"/>
</dbReference>
<evidence type="ECO:0000256" key="3">
    <source>
        <dbReference type="ARBA" id="ARBA00022723"/>
    </source>
</evidence>
<feature type="binding site" evidence="12">
    <location>
        <position position="505"/>
    </location>
    <ligand>
        <name>Zn(2+)</name>
        <dbReference type="ChEBI" id="CHEBI:29105"/>
        <label>1</label>
    </ligand>
</feature>
<dbReference type="GO" id="GO:0005524">
    <property type="term" value="F:ATP binding"/>
    <property type="evidence" value="ECO:0007669"/>
    <property type="project" value="UniProtKB-UniRule"/>
</dbReference>
<keyword evidence="1 12" id="KW-0639">Primosome</keyword>
<dbReference type="GO" id="GO:1990077">
    <property type="term" value="C:primosome complex"/>
    <property type="evidence" value="ECO:0007669"/>
    <property type="project" value="UniProtKB-UniRule"/>
</dbReference>
<comment type="catalytic activity">
    <reaction evidence="12">
        <text>Couples ATP hydrolysis with the unwinding of duplex DNA by translocating in the 3'-5' direction.</text>
        <dbReference type="EC" id="5.6.2.4"/>
    </reaction>
</comment>
<keyword evidence="5 12" id="KW-0378">Hydrolase</keyword>
<dbReference type="GO" id="GO:0006310">
    <property type="term" value="P:DNA recombination"/>
    <property type="evidence" value="ECO:0007669"/>
    <property type="project" value="InterPro"/>
</dbReference>
<feature type="binding site" evidence="12">
    <location>
        <position position="508"/>
    </location>
    <ligand>
        <name>Zn(2+)</name>
        <dbReference type="ChEBI" id="CHEBI:29105"/>
        <label>1</label>
    </ligand>
</feature>
<dbReference type="InterPro" id="IPR041236">
    <property type="entry name" value="PriA_C"/>
</dbReference>
<dbReference type="Pfam" id="PF18319">
    <property type="entry name" value="Zn_ribbon_PriA"/>
    <property type="match status" value="1"/>
</dbReference>
<dbReference type="GO" id="GO:0016887">
    <property type="term" value="F:ATP hydrolysis activity"/>
    <property type="evidence" value="ECO:0007669"/>
    <property type="project" value="RHEA"/>
</dbReference>
<keyword evidence="7 12" id="KW-0862">Zinc</keyword>
<dbReference type="Pfam" id="PF00270">
    <property type="entry name" value="DEAD"/>
    <property type="match status" value="1"/>
</dbReference>
<dbReference type="PROSITE" id="PS51194">
    <property type="entry name" value="HELICASE_CTER"/>
    <property type="match status" value="1"/>
</dbReference>
<organism evidence="15 16">
    <name type="scientific">Salimicrobium halophilum</name>
    <dbReference type="NCBI Taxonomy" id="86666"/>
    <lineage>
        <taxon>Bacteria</taxon>
        <taxon>Bacillati</taxon>
        <taxon>Bacillota</taxon>
        <taxon>Bacilli</taxon>
        <taxon>Bacillales</taxon>
        <taxon>Bacillaceae</taxon>
        <taxon>Salimicrobium</taxon>
    </lineage>
</organism>
<evidence type="ECO:0000259" key="13">
    <source>
        <dbReference type="PROSITE" id="PS51192"/>
    </source>
</evidence>
<dbReference type="Proteomes" id="UP000199225">
    <property type="component" value="Unassembled WGS sequence"/>
</dbReference>
<dbReference type="InterPro" id="IPR014001">
    <property type="entry name" value="Helicase_ATP-bd"/>
</dbReference>
<dbReference type="EC" id="5.6.2.4" evidence="12"/>
<evidence type="ECO:0000256" key="12">
    <source>
        <dbReference type="HAMAP-Rule" id="MF_00983"/>
    </source>
</evidence>
<dbReference type="Gene3D" id="3.40.50.300">
    <property type="entry name" value="P-loop containing nucleotide triphosphate hydrolases"/>
    <property type="match status" value="2"/>
</dbReference>
<dbReference type="InterPro" id="IPR001650">
    <property type="entry name" value="Helicase_C-like"/>
</dbReference>
<keyword evidence="16" id="KW-1185">Reference proteome</keyword>
<name>A0A1G8QEG9_9BACI</name>
<dbReference type="Pfam" id="PF00271">
    <property type="entry name" value="Helicase_C"/>
    <property type="match status" value="1"/>
</dbReference>
<evidence type="ECO:0000256" key="7">
    <source>
        <dbReference type="ARBA" id="ARBA00022833"/>
    </source>
</evidence>
<evidence type="ECO:0000256" key="9">
    <source>
        <dbReference type="ARBA" id="ARBA00023125"/>
    </source>
</evidence>
<dbReference type="FunFam" id="3.40.50.300:FF:000489">
    <property type="entry name" value="Primosome assembly protein PriA"/>
    <property type="match status" value="1"/>
</dbReference>
<feature type="binding site" evidence="12">
    <location>
        <position position="517"/>
    </location>
    <ligand>
        <name>Zn(2+)</name>
        <dbReference type="ChEBI" id="CHEBI:29105"/>
        <label>2</label>
    </ligand>
</feature>
<evidence type="ECO:0000256" key="10">
    <source>
        <dbReference type="ARBA" id="ARBA00023235"/>
    </source>
</evidence>
<dbReference type="InterPro" id="IPR042115">
    <property type="entry name" value="PriA_3primeBD_sf"/>
</dbReference>
<dbReference type="InterPro" id="IPR041222">
    <property type="entry name" value="PriA_3primeBD"/>
</dbReference>
<evidence type="ECO:0000256" key="6">
    <source>
        <dbReference type="ARBA" id="ARBA00022806"/>
    </source>
</evidence>
<dbReference type="EMBL" id="FNEV01000001">
    <property type="protein sequence ID" value="SDJ02976.1"/>
    <property type="molecule type" value="Genomic_DNA"/>
</dbReference>
<dbReference type="AlphaFoldDB" id="A0A1G8QEG9"/>
<dbReference type="GO" id="GO:0006270">
    <property type="term" value="P:DNA replication initiation"/>
    <property type="evidence" value="ECO:0007669"/>
    <property type="project" value="TreeGrafter"/>
</dbReference>
<keyword evidence="8 12" id="KW-0067">ATP-binding</keyword>
<sequence length="801" mass="92859">MIAKVIVDVPTNQTNRPFDYLVPEGFEKGIDIGMRVIVPFGPRKILGYVVGLQEATDVEKVKPLEEVLDVTPVLTEELLGLGKWLASRTLSFYISCLQVMLPQVLKAKYKKEIWRLEEHLPEELERLFEGKDMLTNEEWEVSSYGYYHLKKWVDDGYLDVRYEVKSKETKRKITVIEPSLDMQKLEEALVDISPQAKKQRALLDFFIEYPDPIPKKDLLKRLETTDASLKPLVNQGYLRSYTQEILRDPYEGHTFEETSPPPLTDYQQEAKNQIVASVHEEEPEVFLLHGVTGSGKTEVYMQSIQEVLDRGEEAIMLVPEISLTPQMVERFKGRFGSKVAVLHSALSAGEKFDEWRKIQRQDVKVVVGARSAIFAPFRNLGLIIIDEEHETSYKQEDRTRYHARDVAIKRAENHGCPVVLGSATPSLESFARAQKGNYHLLQLPERMNKQAMPSVELIDMREELHEGNRSMFSHALKEKLEERLRRGEQSVLFLNRRGYSTFVMCRDCGHVVECPHCDISMTYHRKQEQLKCHYCSYEQPMPSECPECESKTIRYFGTGTQKVEEHLQQLIPEARIIRMDVDTTRRKGAHEKLLTKFGNHEADILLGTQMIAKGLDFGNVTLVGVLAADSLLNLPDFRASEKTFQLLTQVSGRAGRHEKEGEVVVQTYTPEHYSIQLASTYDFEQFYVEEMKYRKMFHYPPFYYLTLLTISHPNTFYAQEVTRKISQYLSQNLSETSEVLGPTPSPLERINNRYRYQTMVKYKAEPHQHKYVQRIMNYYENEMKDQNGLQIIVDFQPYQLM</sequence>
<dbReference type="HAMAP" id="MF_00983">
    <property type="entry name" value="PriA"/>
    <property type="match status" value="1"/>
</dbReference>
<feature type="binding site" evidence="12">
    <location>
        <position position="514"/>
    </location>
    <ligand>
        <name>Zn(2+)</name>
        <dbReference type="ChEBI" id="CHEBI:29105"/>
        <label>2</label>
    </ligand>
</feature>
<keyword evidence="6 12" id="KW-0347">Helicase</keyword>
<feature type="binding site" evidence="12">
    <location>
        <position position="548"/>
    </location>
    <ligand>
        <name>Zn(2+)</name>
        <dbReference type="ChEBI" id="CHEBI:29105"/>
        <label>1</label>
    </ligand>
</feature>
<dbReference type="Pfam" id="PF17764">
    <property type="entry name" value="PriA_3primeBD"/>
    <property type="match status" value="1"/>
</dbReference>
<dbReference type="STRING" id="86666.SAMN04490247_0557"/>
<dbReference type="Pfam" id="PF18074">
    <property type="entry name" value="PriA_C"/>
    <property type="match status" value="1"/>
</dbReference>
<keyword evidence="10 12" id="KW-0413">Isomerase</keyword>
<dbReference type="PANTHER" id="PTHR30580:SF0">
    <property type="entry name" value="PRIMOSOMAL PROTEIN N"/>
    <property type="match status" value="1"/>
</dbReference>
<dbReference type="InterPro" id="IPR027417">
    <property type="entry name" value="P-loop_NTPase"/>
</dbReference>
<evidence type="ECO:0000256" key="8">
    <source>
        <dbReference type="ARBA" id="ARBA00022840"/>
    </source>
</evidence>
<comment type="similarity">
    <text evidence="12">Belongs to the helicase family. PriA subfamily.</text>
</comment>
<feature type="domain" description="Helicase ATP-binding" evidence="13">
    <location>
        <begin position="277"/>
        <end position="443"/>
    </location>
</feature>
<evidence type="ECO:0000259" key="14">
    <source>
        <dbReference type="PROSITE" id="PS51194"/>
    </source>
</evidence>
<reference evidence="16" key="1">
    <citation type="submission" date="2016-10" db="EMBL/GenBank/DDBJ databases">
        <authorList>
            <person name="Varghese N."/>
            <person name="Submissions S."/>
        </authorList>
    </citation>
    <scope>NUCLEOTIDE SEQUENCE [LARGE SCALE GENOMIC DNA]</scope>
    <source>
        <strain evidence="16">DSM 4771</strain>
    </source>
</reference>
<protein>
    <recommendedName>
        <fullName evidence="12">Replication restart protein PriA</fullName>
    </recommendedName>
    <alternativeName>
        <fullName evidence="12">ATP-dependent DNA helicase PriA</fullName>
        <ecNumber evidence="12">5.6.2.4</ecNumber>
    </alternativeName>
    <alternativeName>
        <fullName evidence="12">DNA 3'-5' helicase PriA</fullName>
    </alternativeName>
</protein>
<dbReference type="InterPro" id="IPR005259">
    <property type="entry name" value="PriA"/>
</dbReference>
<keyword evidence="4 12" id="KW-0547">Nucleotide-binding</keyword>
<dbReference type="CDD" id="cd17929">
    <property type="entry name" value="DEXHc_priA"/>
    <property type="match status" value="1"/>
</dbReference>
<evidence type="ECO:0000256" key="4">
    <source>
        <dbReference type="ARBA" id="ARBA00022741"/>
    </source>
</evidence>
<feature type="domain" description="Helicase C-terminal" evidence="14">
    <location>
        <begin position="540"/>
        <end position="694"/>
    </location>
</feature>
<dbReference type="PROSITE" id="PS51192">
    <property type="entry name" value="HELICASE_ATP_BIND_1"/>
    <property type="match status" value="1"/>
</dbReference>
<dbReference type="GO" id="GO:0006302">
    <property type="term" value="P:double-strand break repair"/>
    <property type="evidence" value="ECO:0007669"/>
    <property type="project" value="InterPro"/>
</dbReference>
<feature type="binding site" evidence="12">
    <location>
        <position position="545"/>
    </location>
    <ligand>
        <name>Zn(2+)</name>
        <dbReference type="ChEBI" id="CHEBI:29105"/>
        <label>1</label>
    </ligand>
</feature>
<keyword evidence="3 12" id="KW-0479">Metal-binding</keyword>
<evidence type="ECO:0000256" key="5">
    <source>
        <dbReference type="ARBA" id="ARBA00022801"/>
    </source>
</evidence>
<feature type="binding site" evidence="12">
    <location>
        <position position="532"/>
    </location>
    <ligand>
        <name>Zn(2+)</name>
        <dbReference type="ChEBI" id="CHEBI:29105"/>
        <label>2</label>
    </ligand>
</feature>
<comment type="subunit">
    <text evidence="12">Component of the replication restart primosome.</text>
</comment>
<evidence type="ECO:0000256" key="1">
    <source>
        <dbReference type="ARBA" id="ARBA00022515"/>
    </source>
</evidence>
<keyword evidence="9 12" id="KW-0238">DNA-binding</keyword>
<dbReference type="GO" id="GO:0003677">
    <property type="term" value="F:DNA binding"/>
    <property type="evidence" value="ECO:0007669"/>
    <property type="project" value="UniProtKB-UniRule"/>
</dbReference>
<dbReference type="InterPro" id="IPR011545">
    <property type="entry name" value="DEAD/DEAH_box_helicase_dom"/>
</dbReference>
<comment type="function">
    <text evidence="12">Initiates the restart of stalled replication forks, which reloads the replicative helicase on sites other than the origin of replication. Recognizes and binds to abandoned replication forks and remodels them to uncover a helicase loading site. Promotes assembly of the primosome at these replication forks.</text>
</comment>
<comment type="cofactor">
    <cofactor evidence="12">
        <name>Zn(2+)</name>
        <dbReference type="ChEBI" id="CHEBI:29105"/>
    </cofactor>
    <text evidence="12">Binds 2 zinc ions per subunit.</text>
</comment>
<dbReference type="NCBIfam" id="NF004066">
    <property type="entry name" value="PRK05580.1-3"/>
    <property type="match status" value="1"/>
</dbReference>
<dbReference type="GO" id="GO:0043138">
    <property type="term" value="F:3'-5' DNA helicase activity"/>
    <property type="evidence" value="ECO:0007669"/>
    <property type="project" value="UniProtKB-EC"/>
</dbReference>
<dbReference type="OrthoDB" id="9759544at2"/>
<dbReference type="SMART" id="SM00490">
    <property type="entry name" value="HELICc"/>
    <property type="match status" value="1"/>
</dbReference>
<dbReference type="SUPFAM" id="SSF52540">
    <property type="entry name" value="P-loop containing nucleoside triphosphate hydrolases"/>
    <property type="match status" value="2"/>
</dbReference>
<evidence type="ECO:0000313" key="16">
    <source>
        <dbReference type="Proteomes" id="UP000199225"/>
    </source>
</evidence>
<feature type="binding site" evidence="12">
    <location>
        <position position="535"/>
    </location>
    <ligand>
        <name>Zn(2+)</name>
        <dbReference type="ChEBI" id="CHEBI:29105"/>
        <label>2</label>
    </ligand>
</feature>